<evidence type="ECO:0000313" key="14">
    <source>
        <dbReference type="Proteomes" id="UP000029079"/>
    </source>
</evidence>
<evidence type="ECO:0000256" key="6">
    <source>
        <dbReference type="ARBA" id="ARBA00047334"/>
    </source>
</evidence>
<feature type="binding site" evidence="9">
    <location>
        <begin position="141"/>
        <end position="143"/>
    </location>
    <ligand>
        <name>2-[(2R,5Z)-2-carboxy-4-methylthiazol-5(2H)-ylidene]ethyl phosphate</name>
        <dbReference type="ChEBI" id="CHEBI:62899"/>
    </ligand>
</feature>
<keyword evidence="4 9" id="KW-0460">Magnesium</keyword>
<dbReference type="PANTHER" id="PTHR20857:SF15">
    <property type="entry name" value="THIAMINE-PHOSPHATE SYNTHASE"/>
    <property type="match status" value="1"/>
</dbReference>
<feature type="domain" description="Thiamine phosphate synthase/TenI" evidence="12">
    <location>
        <begin position="9"/>
        <end position="195"/>
    </location>
</feature>
<comment type="function">
    <text evidence="9">Condenses 4-methyl-5-(beta-hydroxyethyl)thiazole monophosphate (THZ-P) and 2-methyl-4-amino-5-hydroxymethyl pyrimidine pyrophosphate (HMP-PP) to form thiamine monophosphate (TMP).</text>
</comment>
<reference evidence="14" key="2">
    <citation type="submission" date="2014-08" db="EMBL/GenBank/DDBJ databases">
        <title>Complete genome of Weissella ceti strain WS74 isolated from diseased rainbow trout in Brazil.</title>
        <authorList>
            <person name="Figueiredo H.C.P."/>
            <person name="Leal C.A.G."/>
            <person name="Pereira F.L."/>
            <person name="Soares S.C."/>
            <person name="Dorella F.A."/>
            <person name="Carvalho A.F."/>
            <person name="Azevedo V.A.C."/>
        </authorList>
    </citation>
    <scope>NUCLEOTIDE SEQUENCE [LARGE SCALE GENOMIC DNA]</scope>
    <source>
        <strain evidence="14">WS74</strain>
    </source>
</reference>
<evidence type="ECO:0000256" key="2">
    <source>
        <dbReference type="ARBA" id="ARBA00022679"/>
    </source>
</evidence>
<dbReference type="KEGG" id="wce:WS08_0579"/>
<feature type="binding site" evidence="9">
    <location>
        <begin position="194"/>
        <end position="195"/>
    </location>
    <ligand>
        <name>2-[(2R,5Z)-2-carboxy-4-methylthiazol-5(2H)-ylidene]ethyl phosphate</name>
        <dbReference type="ChEBI" id="CHEBI:62899"/>
    </ligand>
</feature>
<reference evidence="13 14" key="1">
    <citation type="journal article" date="2014" name="Genome Announc.">
        <title>Complete Genome Sequences of Fish Pathogenic Weissella ceti Strains WS74 and WS105.</title>
        <authorList>
            <person name="Figueiredo H.C."/>
            <person name="Leal C.A."/>
            <person name="Dorella F.A."/>
            <person name="Carvalho A.F."/>
            <person name="Soares S.C."/>
            <person name="Pereira F.L."/>
            <person name="Azevedo V.A."/>
        </authorList>
    </citation>
    <scope>NUCLEOTIDE SEQUENCE [LARGE SCALE GENOMIC DNA]</scope>
    <source>
        <strain evidence="13 14">WS74</strain>
    </source>
</reference>
<evidence type="ECO:0000256" key="11">
    <source>
        <dbReference type="RuleBase" id="RU004253"/>
    </source>
</evidence>
<evidence type="ECO:0000256" key="1">
    <source>
        <dbReference type="ARBA" id="ARBA00005165"/>
    </source>
</evidence>
<comment type="similarity">
    <text evidence="9 10">Belongs to the thiamine-phosphate synthase family.</text>
</comment>
<dbReference type="InterPro" id="IPR022998">
    <property type="entry name" value="ThiamineP_synth_TenI"/>
</dbReference>
<feature type="binding site" evidence="9">
    <location>
        <position position="144"/>
    </location>
    <ligand>
        <name>4-amino-2-methyl-5-(diphosphooxymethyl)pyrimidine</name>
        <dbReference type="ChEBI" id="CHEBI:57841"/>
    </ligand>
</feature>
<dbReference type="GO" id="GO:0009229">
    <property type="term" value="P:thiamine diphosphate biosynthetic process"/>
    <property type="evidence" value="ECO:0007669"/>
    <property type="project" value="UniProtKB-UniRule"/>
</dbReference>
<dbReference type="Proteomes" id="UP000029079">
    <property type="component" value="Chromosome"/>
</dbReference>
<dbReference type="GO" id="GO:0009228">
    <property type="term" value="P:thiamine biosynthetic process"/>
    <property type="evidence" value="ECO:0007669"/>
    <property type="project" value="UniProtKB-KW"/>
</dbReference>
<gene>
    <name evidence="9" type="primary">thiE</name>
    <name evidence="13" type="ORF">WS74_0580</name>
</gene>
<accession>A0A075U006</accession>
<dbReference type="RefSeq" id="WP_009765323.1">
    <property type="nucleotide sequence ID" value="NZ_CP009223.1"/>
</dbReference>
<dbReference type="Gene3D" id="3.20.20.70">
    <property type="entry name" value="Aldolase class I"/>
    <property type="match status" value="1"/>
</dbReference>
<feature type="binding site" evidence="9">
    <location>
        <position position="76"/>
    </location>
    <ligand>
        <name>4-amino-2-methyl-5-(diphosphooxymethyl)pyrimidine</name>
        <dbReference type="ChEBI" id="CHEBI:57841"/>
    </ligand>
</feature>
<evidence type="ECO:0000313" key="13">
    <source>
        <dbReference type="EMBL" id="AIM62832.1"/>
    </source>
</evidence>
<keyword evidence="5 9" id="KW-0784">Thiamine biosynthesis</keyword>
<comment type="cofactor">
    <cofactor evidence="9">
        <name>Mg(2+)</name>
        <dbReference type="ChEBI" id="CHEBI:18420"/>
    </cofactor>
    <text evidence="9">Binds 1 Mg(2+) ion per subunit.</text>
</comment>
<dbReference type="EMBL" id="CP009223">
    <property type="protein sequence ID" value="AIM62832.1"/>
    <property type="molecule type" value="Genomic_DNA"/>
</dbReference>
<evidence type="ECO:0000256" key="3">
    <source>
        <dbReference type="ARBA" id="ARBA00022723"/>
    </source>
</evidence>
<evidence type="ECO:0000256" key="9">
    <source>
        <dbReference type="HAMAP-Rule" id="MF_00097"/>
    </source>
</evidence>
<dbReference type="AlphaFoldDB" id="A0A075U006"/>
<dbReference type="HAMAP" id="MF_00097">
    <property type="entry name" value="TMP_synthase"/>
    <property type="match status" value="1"/>
</dbReference>
<dbReference type="STRING" id="759620.WS105_0577"/>
<dbReference type="GO" id="GO:0005737">
    <property type="term" value="C:cytoplasm"/>
    <property type="evidence" value="ECO:0007669"/>
    <property type="project" value="TreeGrafter"/>
</dbReference>
<feature type="binding site" evidence="9">
    <location>
        <position position="115"/>
    </location>
    <ligand>
        <name>4-amino-2-methyl-5-(diphosphooxymethyl)pyrimidine</name>
        <dbReference type="ChEBI" id="CHEBI:57841"/>
    </ligand>
</feature>
<evidence type="ECO:0000256" key="10">
    <source>
        <dbReference type="RuleBase" id="RU003826"/>
    </source>
</evidence>
<comment type="catalytic activity">
    <reaction evidence="8 9 10">
        <text>2-[(2R,5Z)-2-carboxy-4-methylthiazol-5(2H)-ylidene]ethyl phosphate + 4-amino-2-methyl-5-(diphosphooxymethyl)pyrimidine + 2 H(+) = thiamine phosphate + CO2 + diphosphate</text>
        <dbReference type="Rhea" id="RHEA:47844"/>
        <dbReference type="ChEBI" id="CHEBI:15378"/>
        <dbReference type="ChEBI" id="CHEBI:16526"/>
        <dbReference type="ChEBI" id="CHEBI:33019"/>
        <dbReference type="ChEBI" id="CHEBI:37575"/>
        <dbReference type="ChEBI" id="CHEBI:57841"/>
        <dbReference type="ChEBI" id="CHEBI:62899"/>
        <dbReference type="EC" id="2.5.1.3"/>
    </reaction>
</comment>
<feature type="binding site" evidence="9">
    <location>
        <position position="77"/>
    </location>
    <ligand>
        <name>Mg(2+)</name>
        <dbReference type="ChEBI" id="CHEBI:18420"/>
    </ligand>
</feature>
<dbReference type="CDD" id="cd00564">
    <property type="entry name" value="TMP_TenI"/>
    <property type="match status" value="1"/>
</dbReference>
<dbReference type="EC" id="2.5.1.3" evidence="9"/>
<proteinExistence type="inferred from homology"/>
<dbReference type="FunFam" id="3.20.20.70:FF:000096">
    <property type="entry name" value="Thiamine-phosphate synthase"/>
    <property type="match status" value="1"/>
</dbReference>
<comment type="pathway">
    <text evidence="1 9 11">Cofactor biosynthesis; thiamine diphosphate biosynthesis; thiamine phosphate from 4-amino-2-methyl-5-diphosphomethylpyrimidine and 4-methyl-5-(2-phosphoethyl)-thiazole: step 1/1.</text>
</comment>
<feature type="binding site" evidence="9">
    <location>
        <position position="96"/>
    </location>
    <ligand>
        <name>Mg(2+)</name>
        <dbReference type="ChEBI" id="CHEBI:18420"/>
    </ligand>
</feature>
<organism evidence="13 14">
    <name type="scientific">Weissella ceti</name>
    <dbReference type="NCBI Taxonomy" id="759620"/>
    <lineage>
        <taxon>Bacteria</taxon>
        <taxon>Bacillati</taxon>
        <taxon>Bacillota</taxon>
        <taxon>Bacilli</taxon>
        <taxon>Lactobacillales</taxon>
        <taxon>Lactobacillaceae</taxon>
        <taxon>Weissella</taxon>
    </lineage>
</organism>
<dbReference type="SUPFAM" id="SSF51391">
    <property type="entry name" value="Thiamin phosphate synthase"/>
    <property type="match status" value="1"/>
</dbReference>
<evidence type="ECO:0000256" key="5">
    <source>
        <dbReference type="ARBA" id="ARBA00022977"/>
    </source>
</evidence>
<dbReference type="GO" id="GO:0000287">
    <property type="term" value="F:magnesium ion binding"/>
    <property type="evidence" value="ECO:0007669"/>
    <property type="project" value="UniProtKB-UniRule"/>
</dbReference>
<dbReference type="InterPro" id="IPR013785">
    <property type="entry name" value="Aldolase_TIM"/>
</dbReference>
<evidence type="ECO:0000256" key="7">
    <source>
        <dbReference type="ARBA" id="ARBA00047851"/>
    </source>
</evidence>
<comment type="catalytic activity">
    <reaction evidence="6 9 10">
        <text>4-methyl-5-(2-phosphooxyethyl)-thiazole + 4-amino-2-methyl-5-(diphosphooxymethyl)pyrimidine + H(+) = thiamine phosphate + diphosphate</text>
        <dbReference type="Rhea" id="RHEA:22328"/>
        <dbReference type="ChEBI" id="CHEBI:15378"/>
        <dbReference type="ChEBI" id="CHEBI:33019"/>
        <dbReference type="ChEBI" id="CHEBI:37575"/>
        <dbReference type="ChEBI" id="CHEBI:57841"/>
        <dbReference type="ChEBI" id="CHEBI:58296"/>
        <dbReference type="EC" id="2.5.1.3"/>
    </reaction>
</comment>
<evidence type="ECO:0000256" key="8">
    <source>
        <dbReference type="ARBA" id="ARBA00047883"/>
    </source>
</evidence>
<keyword evidence="2 9" id="KW-0808">Transferase</keyword>
<dbReference type="PATRIC" id="fig|759620.7.peg.560"/>
<dbReference type="InterPro" id="IPR034291">
    <property type="entry name" value="TMP_synthase"/>
</dbReference>
<feature type="binding site" evidence="9">
    <location>
        <position position="174"/>
    </location>
    <ligand>
        <name>2-[(2R,5Z)-2-carboxy-4-methylthiazol-5(2H)-ylidene]ethyl phosphate</name>
        <dbReference type="ChEBI" id="CHEBI:62899"/>
    </ligand>
</feature>
<dbReference type="InterPro" id="IPR036206">
    <property type="entry name" value="ThiamineP_synth_sf"/>
</dbReference>
<dbReference type="GO" id="GO:0004789">
    <property type="term" value="F:thiamine-phosphate diphosphorylase activity"/>
    <property type="evidence" value="ECO:0007669"/>
    <property type="project" value="UniProtKB-UniRule"/>
</dbReference>
<dbReference type="PANTHER" id="PTHR20857">
    <property type="entry name" value="THIAMINE-PHOSPHATE PYROPHOSPHORYLASE"/>
    <property type="match status" value="1"/>
</dbReference>
<protein>
    <recommendedName>
        <fullName evidence="9">Thiamine-phosphate synthase</fullName>
        <shortName evidence="9">TP synthase</shortName>
        <shortName evidence="9">TPS</shortName>
        <ecNumber evidence="9">2.5.1.3</ecNumber>
    </recommendedName>
    <alternativeName>
        <fullName evidence="9">Thiamine-phosphate pyrophosphorylase</fullName>
        <shortName evidence="9">TMP pyrophosphorylase</shortName>
        <shortName evidence="9">TMP-PPase</shortName>
    </alternativeName>
</protein>
<evidence type="ECO:0000256" key="4">
    <source>
        <dbReference type="ARBA" id="ARBA00022842"/>
    </source>
</evidence>
<name>A0A075U006_9LACO</name>
<feature type="binding site" evidence="9">
    <location>
        <begin position="41"/>
        <end position="45"/>
    </location>
    <ligand>
        <name>4-amino-2-methyl-5-(diphosphooxymethyl)pyrimidine</name>
        <dbReference type="ChEBI" id="CHEBI:57841"/>
    </ligand>
</feature>
<dbReference type="KEGG" id="wct:WS74_0580"/>
<dbReference type="Pfam" id="PF02581">
    <property type="entry name" value="TMP-TENI"/>
    <property type="match status" value="1"/>
</dbReference>
<keyword evidence="3 9" id="KW-0479">Metal-binding</keyword>
<evidence type="ECO:0000259" key="12">
    <source>
        <dbReference type="Pfam" id="PF02581"/>
    </source>
</evidence>
<keyword evidence="14" id="KW-1185">Reference proteome</keyword>
<dbReference type="KEGG" id="wci:WS105_0577"/>
<comment type="catalytic activity">
    <reaction evidence="7 9 10">
        <text>2-(2-carboxy-4-methylthiazol-5-yl)ethyl phosphate + 4-amino-2-methyl-5-(diphosphooxymethyl)pyrimidine + 2 H(+) = thiamine phosphate + CO2 + diphosphate</text>
        <dbReference type="Rhea" id="RHEA:47848"/>
        <dbReference type="ChEBI" id="CHEBI:15378"/>
        <dbReference type="ChEBI" id="CHEBI:16526"/>
        <dbReference type="ChEBI" id="CHEBI:33019"/>
        <dbReference type="ChEBI" id="CHEBI:37575"/>
        <dbReference type="ChEBI" id="CHEBI:57841"/>
        <dbReference type="ChEBI" id="CHEBI:62890"/>
        <dbReference type="EC" id="2.5.1.3"/>
    </reaction>
</comment>
<dbReference type="OrthoDB" id="9812206at2"/>
<dbReference type="NCBIfam" id="TIGR00693">
    <property type="entry name" value="thiE"/>
    <property type="match status" value="1"/>
</dbReference>
<sequence>MNRNILALYGIAGPQNFKDTTKADALTRMKDIIASGITAFQYRDKGTTWESSAERVSYVQELRDYAKHQGVPFIINDDVALALAVGADGIHVGQNDMKLEDFLQMIPTDMYVGLSINTLTEMQDVLNPRIDYLGLGPIYPTLTKKDATPSIGVPAIPAYLDVNRLGLPIVGIGGISLDNMAELKTAGLDGVAVISLLTEAPDLARTLTEMTHIWENTSNGTDTK</sequence>
<dbReference type="UniPathway" id="UPA00060">
    <property type="reaction ID" value="UER00141"/>
</dbReference>